<keyword evidence="10" id="KW-1185">Reference proteome</keyword>
<dbReference type="PANTHER" id="PTHR34296">
    <property type="entry name" value="TRANSCRIPTIONAL ACTIVATOR PROTEIN MED"/>
    <property type="match status" value="1"/>
</dbReference>
<evidence type="ECO:0000256" key="5">
    <source>
        <dbReference type="ARBA" id="ARBA00023136"/>
    </source>
</evidence>
<gene>
    <name evidence="9" type="ORF">SAMN02745691_02340</name>
</gene>
<dbReference type="InterPro" id="IPR050957">
    <property type="entry name" value="BMP_lipoprotein"/>
</dbReference>
<evidence type="ECO:0000256" key="4">
    <source>
        <dbReference type="ARBA" id="ARBA00022729"/>
    </source>
</evidence>
<dbReference type="OrthoDB" id="9769871at2"/>
<dbReference type="PROSITE" id="PS51257">
    <property type="entry name" value="PROKAR_LIPOPROTEIN"/>
    <property type="match status" value="1"/>
</dbReference>
<dbReference type="STRING" id="1122934.SAMN02745691_02340"/>
<dbReference type="InterPro" id="IPR028082">
    <property type="entry name" value="Peripla_BP_I"/>
</dbReference>
<keyword evidence="4 7" id="KW-0732">Signal</keyword>
<evidence type="ECO:0000313" key="9">
    <source>
        <dbReference type="EMBL" id="SHJ66797.1"/>
    </source>
</evidence>
<feature type="chain" id="PRO_5039302766" evidence="7">
    <location>
        <begin position="20"/>
        <end position="368"/>
    </location>
</feature>
<dbReference type="EMBL" id="FQYT01000032">
    <property type="protein sequence ID" value="SHJ66797.1"/>
    <property type="molecule type" value="Genomic_DNA"/>
</dbReference>
<dbReference type="Gene3D" id="3.40.50.2300">
    <property type="match status" value="2"/>
</dbReference>
<dbReference type="Pfam" id="PF02608">
    <property type="entry name" value="Bmp"/>
    <property type="match status" value="1"/>
</dbReference>
<evidence type="ECO:0000256" key="7">
    <source>
        <dbReference type="SAM" id="SignalP"/>
    </source>
</evidence>
<proteinExistence type="inferred from homology"/>
<dbReference type="CDD" id="cd06354">
    <property type="entry name" value="PBP1_PrnA-like"/>
    <property type="match status" value="1"/>
</dbReference>
<dbReference type="PANTHER" id="PTHR34296:SF2">
    <property type="entry name" value="ABC TRANSPORTER GUANOSINE-BINDING PROTEIN NUPN"/>
    <property type="match status" value="1"/>
</dbReference>
<name>A0A1M6L6K1_9FIRM</name>
<feature type="signal peptide" evidence="7">
    <location>
        <begin position="1"/>
        <end position="19"/>
    </location>
</feature>
<accession>A0A1M6L6K1</accession>
<evidence type="ECO:0000259" key="8">
    <source>
        <dbReference type="Pfam" id="PF02608"/>
    </source>
</evidence>
<protein>
    <submittedName>
        <fullName evidence="9">Basic membrane protein A</fullName>
    </submittedName>
</protein>
<dbReference type="RefSeq" id="WP_073994581.1">
    <property type="nucleotide sequence ID" value="NZ_FQYT01000032.1"/>
</dbReference>
<dbReference type="InterPro" id="IPR003760">
    <property type="entry name" value="PnrA-like"/>
</dbReference>
<evidence type="ECO:0000256" key="3">
    <source>
        <dbReference type="ARBA" id="ARBA00022475"/>
    </source>
</evidence>
<dbReference type="SUPFAM" id="SSF53822">
    <property type="entry name" value="Periplasmic binding protein-like I"/>
    <property type="match status" value="1"/>
</dbReference>
<dbReference type="AlphaFoldDB" id="A0A1M6L6K1"/>
<dbReference type="Proteomes" id="UP000184342">
    <property type="component" value="Unassembled WGS sequence"/>
</dbReference>
<evidence type="ECO:0000256" key="2">
    <source>
        <dbReference type="ARBA" id="ARBA00008610"/>
    </source>
</evidence>
<dbReference type="GO" id="GO:0005886">
    <property type="term" value="C:plasma membrane"/>
    <property type="evidence" value="ECO:0007669"/>
    <property type="project" value="UniProtKB-SubCell"/>
</dbReference>
<comment type="subcellular location">
    <subcellularLocation>
        <location evidence="1">Cell membrane</location>
        <topology evidence="1">Lipid-anchor</topology>
    </subcellularLocation>
</comment>
<keyword evidence="5" id="KW-0472">Membrane</keyword>
<feature type="domain" description="ABC transporter substrate-binding protein PnrA-like" evidence="8">
    <location>
        <begin position="41"/>
        <end position="321"/>
    </location>
</feature>
<evidence type="ECO:0000256" key="6">
    <source>
        <dbReference type="ARBA" id="ARBA00023288"/>
    </source>
</evidence>
<evidence type="ECO:0000313" key="10">
    <source>
        <dbReference type="Proteomes" id="UP000184342"/>
    </source>
</evidence>
<comment type="similarity">
    <text evidence="2">Belongs to the BMP lipoprotein family.</text>
</comment>
<keyword evidence="3" id="KW-1003">Cell membrane</keyword>
<sequence>MKKILALTLAILMVGGVILTGCGGSGTDETTGAAGTYEIALVTDVGNIDDQSFNQGAWEGVKKFAEDNNLTYAYYRPSEDSNEARIESIRSAVTKGAKTIVCPGYLFGEALAVVQDEYPEVKFIGIDVTTGDMVNANDETVAVGKNVALINYHEEQAGYLAGYAAVKEGYTKLGFLGGMAFPAVIRYGYGYILGADAAAKEMGITDQIQIKYWYCGGFAPTDDIQTKMAGWYTDGTEVVFACGGGIYLSAVAAAEAAGGKIIGVDVDQSAVSQTIITSAMKAITSSTVLVLTDLYAGKTTYLGKASNLGAAEDCVGLPTAEGSWRFTKFTKEEYQALFDKIKSGDLEISNESNPDVKPGVSIAVDYQS</sequence>
<evidence type="ECO:0000256" key="1">
    <source>
        <dbReference type="ARBA" id="ARBA00004193"/>
    </source>
</evidence>
<reference evidence="9 10" key="1">
    <citation type="submission" date="2016-11" db="EMBL/GenBank/DDBJ databases">
        <authorList>
            <person name="Jaros S."/>
            <person name="Januszkiewicz K."/>
            <person name="Wedrychowicz H."/>
        </authorList>
    </citation>
    <scope>NUCLEOTIDE SEQUENCE [LARGE SCALE GENOMIC DNA]</scope>
    <source>
        <strain evidence="9 10">DSM 15970</strain>
    </source>
</reference>
<keyword evidence="6" id="KW-0449">Lipoprotein</keyword>
<organism evidence="9 10">
    <name type="scientific">Parasporobacterium paucivorans DSM 15970</name>
    <dbReference type="NCBI Taxonomy" id="1122934"/>
    <lineage>
        <taxon>Bacteria</taxon>
        <taxon>Bacillati</taxon>
        <taxon>Bacillota</taxon>
        <taxon>Clostridia</taxon>
        <taxon>Lachnospirales</taxon>
        <taxon>Lachnospiraceae</taxon>
        <taxon>Parasporobacterium</taxon>
    </lineage>
</organism>